<feature type="non-terminal residue" evidence="9">
    <location>
        <position position="1"/>
    </location>
</feature>
<reference evidence="9 10" key="1">
    <citation type="submission" date="2024-02" db="EMBL/GenBank/DDBJ databases">
        <authorList>
            <person name="Chen Y."/>
            <person name="Shah S."/>
            <person name="Dougan E. K."/>
            <person name="Thang M."/>
            <person name="Chan C."/>
        </authorList>
    </citation>
    <scope>NUCLEOTIDE SEQUENCE [LARGE SCALE GENOMIC DNA]</scope>
</reference>
<evidence type="ECO:0000256" key="7">
    <source>
        <dbReference type="SAM" id="MobiDB-lite"/>
    </source>
</evidence>
<dbReference type="SUPFAM" id="SSF111331">
    <property type="entry name" value="NAD kinase/diacylglycerol kinase-like"/>
    <property type="match status" value="1"/>
</dbReference>
<feature type="region of interest" description="Disordered" evidence="7">
    <location>
        <begin position="186"/>
        <end position="212"/>
    </location>
</feature>
<dbReference type="InterPro" id="IPR016064">
    <property type="entry name" value="NAD/diacylglycerol_kinase_sf"/>
</dbReference>
<evidence type="ECO:0000256" key="4">
    <source>
        <dbReference type="ARBA" id="ARBA00022741"/>
    </source>
</evidence>
<dbReference type="EMBL" id="CAXAMN010024195">
    <property type="protein sequence ID" value="CAK9084501.1"/>
    <property type="molecule type" value="Genomic_DNA"/>
</dbReference>
<dbReference type="Pfam" id="PF00609">
    <property type="entry name" value="DAGK_acc"/>
    <property type="match status" value="1"/>
</dbReference>
<evidence type="ECO:0000256" key="5">
    <source>
        <dbReference type="ARBA" id="ARBA00022777"/>
    </source>
</evidence>
<gene>
    <name evidence="9" type="ORF">CCMP2556_LOCUS41100</name>
</gene>
<dbReference type="PROSITE" id="PS50146">
    <property type="entry name" value="DAGK"/>
    <property type="match status" value="1"/>
</dbReference>
<comment type="caution">
    <text evidence="9">The sequence shown here is derived from an EMBL/GenBank/DDBJ whole genome shotgun (WGS) entry which is preliminary data.</text>
</comment>
<sequence length="623" mass="68782">GRQKCGSDQDCPLSSPLCDRGRYRCKDIWNFNASMGRCICGPGCEPEEIQVDATERRNVSECHYQCKQRSECKGFQGSYDAQKNFSCTLYRISGSDDDMLLDGDRMIGGIYCFHRVAPERKCHHHLACRAMESGLDLCCPDREGEMLGCCHYQHGIQVGGYVTASLVLLLALSMYCNCRTCGKSDVATSASDMPGRQDVRFPSTSTSPGADAPVDPMGTRRFILAFVNSGSGDQSGENFQKVFRRYLGAQTTGRVCKLPDDLEDGFEEAASQLKKNNEVAILACGGDGTVTWILSELNARKSTTFDQLMMPSVGIIPLGTGNDLARSLGWGPALTDTSDLPKYIQRARCAGKVLLDQWKLVLRPTHLLPRSLQQEGTVAFIGYFTNYFSVGMDAATAFEVAKVRSSRFGQCCFRTRCIPPCQFIHGGLLCYGMNAPNCLRCLCCRTRPLNKDDLEVKLDGEDFRFDGPIRQFTLTNLNSYGAGMMLYGSNEHVSPNDGKLEVFTREGPYGVVSMTLNKKLLQTSCCDIPVLHQPKKVEMKLKRGQYFQMDGEPWVLNAPCTATVERHTRVSMLCPNTDGAGPGEWSGCQKRHFWERVDTGLHGEQELSPFAVAAVARDAASSV</sequence>
<dbReference type="PANTHER" id="PTHR11255">
    <property type="entry name" value="DIACYLGLYCEROL KINASE"/>
    <property type="match status" value="1"/>
</dbReference>
<dbReference type="Pfam" id="PF00781">
    <property type="entry name" value="DAGK_cat"/>
    <property type="match status" value="1"/>
</dbReference>
<evidence type="ECO:0000256" key="6">
    <source>
        <dbReference type="ARBA" id="ARBA00022840"/>
    </source>
</evidence>
<dbReference type="Proteomes" id="UP001642484">
    <property type="component" value="Unassembled WGS sequence"/>
</dbReference>
<proteinExistence type="inferred from homology"/>
<evidence type="ECO:0000256" key="2">
    <source>
        <dbReference type="ARBA" id="ARBA00012133"/>
    </source>
</evidence>
<dbReference type="PANTHER" id="PTHR11255:SF121">
    <property type="entry name" value="DIACYLGLYCEROL KINASE (ATP)"/>
    <property type="match status" value="1"/>
</dbReference>
<evidence type="ECO:0000259" key="8">
    <source>
        <dbReference type="PROSITE" id="PS50146"/>
    </source>
</evidence>
<protein>
    <recommendedName>
        <fullName evidence="2">diacylglycerol kinase (ATP)</fullName>
        <ecNumber evidence="2">2.7.1.107</ecNumber>
    </recommendedName>
</protein>
<dbReference type="SMART" id="SM00046">
    <property type="entry name" value="DAGKc"/>
    <property type="match status" value="1"/>
</dbReference>
<organism evidence="9 10">
    <name type="scientific">Durusdinium trenchii</name>
    <dbReference type="NCBI Taxonomy" id="1381693"/>
    <lineage>
        <taxon>Eukaryota</taxon>
        <taxon>Sar</taxon>
        <taxon>Alveolata</taxon>
        <taxon>Dinophyceae</taxon>
        <taxon>Suessiales</taxon>
        <taxon>Symbiodiniaceae</taxon>
        <taxon>Durusdinium</taxon>
    </lineage>
</organism>
<accession>A0ABP0QBF4</accession>
<dbReference type="Gene3D" id="3.40.50.10330">
    <property type="entry name" value="Probable inorganic polyphosphate/atp-NAD kinase, domain 1"/>
    <property type="match status" value="1"/>
</dbReference>
<dbReference type="EC" id="2.7.1.107" evidence="2"/>
<keyword evidence="3" id="KW-0808">Transferase</keyword>
<evidence type="ECO:0000313" key="10">
    <source>
        <dbReference type="Proteomes" id="UP001642484"/>
    </source>
</evidence>
<keyword evidence="10" id="KW-1185">Reference proteome</keyword>
<evidence type="ECO:0000256" key="3">
    <source>
        <dbReference type="ARBA" id="ARBA00022679"/>
    </source>
</evidence>
<dbReference type="Gene3D" id="2.60.200.40">
    <property type="match status" value="1"/>
</dbReference>
<dbReference type="InterPro" id="IPR001206">
    <property type="entry name" value="Diacylglycerol_kinase_cat_dom"/>
</dbReference>
<evidence type="ECO:0000313" key="9">
    <source>
        <dbReference type="EMBL" id="CAK9084501.1"/>
    </source>
</evidence>
<dbReference type="InterPro" id="IPR017438">
    <property type="entry name" value="ATP-NAD_kinase_N"/>
</dbReference>
<keyword evidence="6" id="KW-0067">ATP-binding</keyword>
<dbReference type="InterPro" id="IPR000756">
    <property type="entry name" value="Diacylglycerol_kin_accessory"/>
</dbReference>
<keyword evidence="5" id="KW-0418">Kinase</keyword>
<dbReference type="InterPro" id="IPR037607">
    <property type="entry name" value="DGK"/>
</dbReference>
<feature type="domain" description="DAGKc" evidence="8">
    <location>
        <begin position="218"/>
        <end position="364"/>
    </location>
</feature>
<comment type="similarity">
    <text evidence="1">Belongs to the eukaryotic diacylglycerol kinase family.</text>
</comment>
<name>A0ABP0QBF4_9DINO</name>
<keyword evidence="4" id="KW-0547">Nucleotide-binding</keyword>
<evidence type="ECO:0000256" key="1">
    <source>
        <dbReference type="ARBA" id="ARBA00009280"/>
    </source>
</evidence>